<feature type="domain" description="Acyl-CoA dehydrogenase C-terminal" evidence="7">
    <location>
        <begin position="239"/>
        <end position="367"/>
    </location>
</feature>
<dbReference type="Gene3D" id="1.20.140.10">
    <property type="entry name" value="Butyryl-CoA Dehydrogenase, subunit A, domain 3"/>
    <property type="match status" value="1"/>
</dbReference>
<proteinExistence type="inferred from homology"/>
<dbReference type="PANTHER" id="PTHR48083:SF5">
    <property type="entry name" value="NRGC PROTEIN"/>
    <property type="match status" value="1"/>
</dbReference>
<keyword evidence="3" id="KW-0274">FAD</keyword>
<organism evidence="8 9">
    <name type="scientific">Geodia barretti</name>
    <name type="common">Barrett's horny sponge</name>
    <dbReference type="NCBI Taxonomy" id="519541"/>
    <lineage>
        <taxon>Eukaryota</taxon>
        <taxon>Metazoa</taxon>
        <taxon>Porifera</taxon>
        <taxon>Demospongiae</taxon>
        <taxon>Heteroscleromorpha</taxon>
        <taxon>Tetractinellida</taxon>
        <taxon>Astrophorina</taxon>
        <taxon>Geodiidae</taxon>
        <taxon>Geodia</taxon>
    </lineage>
</organism>
<evidence type="ECO:0000256" key="3">
    <source>
        <dbReference type="ARBA" id="ARBA00022827"/>
    </source>
</evidence>
<dbReference type="Pfam" id="PF08028">
    <property type="entry name" value="Acyl-CoA_dh_2"/>
    <property type="match status" value="1"/>
</dbReference>
<dbReference type="Gene3D" id="2.40.110.10">
    <property type="entry name" value="Butyryl-CoA Dehydrogenase, subunit A, domain 2"/>
    <property type="match status" value="1"/>
</dbReference>
<dbReference type="InterPro" id="IPR046373">
    <property type="entry name" value="Acyl-CoA_Oxase/DH_mid-dom_sf"/>
</dbReference>
<dbReference type="InterPro" id="IPR037069">
    <property type="entry name" value="AcylCoA_DH/ox_N_sf"/>
</dbReference>
<dbReference type="SUPFAM" id="SSF47203">
    <property type="entry name" value="Acyl-CoA dehydrogenase C-terminal domain-like"/>
    <property type="match status" value="1"/>
</dbReference>
<dbReference type="InterPro" id="IPR050741">
    <property type="entry name" value="Acyl-CoA_dehydrogenase"/>
</dbReference>
<evidence type="ECO:0000259" key="6">
    <source>
        <dbReference type="Pfam" id="PF02771"/>
    </source>
</evidence>
<gene>
    <name evidence="8" type="ORF">GBAR_LOCUS12037</name>
</gene>
<dbReference type="PIRSF" id="PIRSF016578">
    <property type="entry name" value="HsaA"/>
    <property type="match status" value="1"/>
</dbReference>
<dbReference type="AlphaFoldDB" id="A0AA35S1E4"/>
<sequence length="390" mass="42293">MTTTTVPTNIAHYLDAAGPFVARVDEAADWIDAERQMPPDLAGDMADAGFFRLLLPRDLGGAQLAHPDFLQILEQFAAADASVAWCLNQNNVFATSAARMPVDTAHLIWGEPRAVVTNGPPTRSCLATPVEGGYRLNGRWNLSSGSDHATWIAALSPVAQGGQNGATASDQGPRILLMPKPEVNIVDLWHTAGLRGTGSFSFDVDDRFIAEERTYIQDGPAWADGPLYQIPRTLLFATGFATVALGVARKSLEIAIGVGQSRMPYRSGVLLRDQQTTQRTMGEAHAQQSSARAFLKEAHGRLWDSACSKGTLTIDERIQLRVAATHAIRTSAQVVDAAYTLCGASGIFQSNPIQRRFQDMHVITQHVQGHYVHYETAGQFLMGLEPQGVF</sequence>
<comment type="similarity">
    <text evidence="5">Belongs to the HpaH/HsaA monooxygenase family.</text>
</comment>
<dbReference type="Pfam" id="PF02771">
    <property type="entry name" value="Acyl-CoA_dh_N"/>
    <property type="match status" value="1"/>
</dbReference>
<name>A0AA35S1E4_GEOBA</name>
<reference evidence="8" key="1">
    <citation type="submission" date="2023-03" db="EMBL/GenBank/DDBJ databases">
        <authorList>
            <person name="Steffen K."/>
            <person name="Cardenas P."/>
        </authorList>
    </citation>
    <scope>NUCLEOTIDE SEQUENCE</scope>
</reference>
<evidence type="ECO:0000313" key="9">
    <source>
        <dbReference type="Proteomes" id="UP001174909"/>
    </source>
</evidence>
<protein>
    <submittedName>
        <fullName evidence="8">Pigment production hydroxylase</fullName>
    </submittedName>
</protein>
<dbReference type="Gene3D" id="1.10.540.10">
    <property type="entry name" value="Acyl-CoA dehydrogenase/oxidase, N-terminal domain"/>
    <property type="match status" value="1"/>
</dbReference>
<dbReference type="PANTHER" id="PTHR48083">
    <property type="entry name" value="MEDIUM-CHAIN SPECIFIC ACYL-COA DEHYDROGENASE, MITOCHONDRIAL-RELATED"/>
    <property type="match status" value="1"/>
</dbReference>
<dbReference type="GO" id="GO:0050660">
    <property type="term" value="F:flavin adenine dinucleotide binding"/>
    <property type="evidence" value="ECO:0007669"/>
    <property type="project" value="InterPro"/>
</dbReference>
<dbReference type="GO" id="GO:0033539">
    <property type="term" value="P:fatty acid beta-oxidation using acyl-CoA dehydrogenase"/>
    <property type="evidence" value="ECO:0007669"/>
    <property type="project" value="TreeGrafter"/>
</dbReference>
<evidence type="ECO:0000259" key="7">
    <source>
        <dbReference type="Pfam" id="PF08028"/>
    </source>
</evidence>
<evidence type="ECO:0000256" key="2">
    <source>
        <dbReference type="ARBA" id="ARBA00022630"/>
    </source>
</evidence>
<evidence type="ECO:0000256" key="4">
    <source>
        <dbReference type="ARBA" id="ARBA00023002"/>
    </source>
</evidence>
<dbReference type="InterPro" id="IPR013107">
    <property type="entry name" value="Acyl-CoA_DH_C"/>
</dbReference>
<dbReference type="Proteomes" id="UP001174909">
    <property type="component" value="Unassembled WGS sequence"/>
</dbReference>
<dbReference type="GO" id="GO:0005737">
    <property type="term" value="C:cytoplasm"/>
    <property type="evidence" value="ECO:0007669"/>
    <property type="project" value="TreeGrafter"/>
</dbReference>
<keyword evidence="9" id="KW-1185">Reference proteome</keyword>
<comment type="cofactor">
    <cofactor evidence="1">
        <name>FAD</name>
        <dbReference type="ChEBI" id="CHEBI:57692"/>
    </cofactor>
</comment>
<evidence type="ECO:0000256" key="5">
    <source>
        <dbReference type="ARBA" id="ARBA00049661"/>
    </source>
</evidence>
<evidence type="ECO:0000256" key="1">
    <source>
        <dbReference type="ARBA" id="ARBA00001974"/>
    </source>
</evidence>
<accession>A0AA35S1E4</accession>
<keyword evidence="4" id="KW-0560">Oxidoreductase</keyword>
<dbReference type="InterPro" id="IPR036250">
    <property type="entry name" value="AcylCo_DH-like_C"/>
</dbReference>
<dbReference type="EMBL" id="CASHTH010001802">
    <property type="protein sequence ID" value="CAI8020121.1"/>
    <property type="molecule type" value="Genomic_DNA"/>
</dbReference>
<dbReference type="SUPFAM" id="SSF56645">
    <property type="entry name" value="Acyl-CoA dehydrogenase NM domain-like"/>
    <property type="match status" value="1"/>
</dbReference>
<evidence type="ECO:0000313" key="8">
    <source>
        <dbReference type="EMBL" id="CAI8020121.1"/>
    </source>
</evidence>
<dbReference type="InterPro" id="IPR009100">
    <property type="entry name" value="AcylCoA_DH/oxidase_NM_dom_sf"/>
</dbReference>
<comment type="caution">
    <text evidence="8">The sequence shown here is derived from an EMBL/GenBank/DDBJ whole genome shotgun (WGS) entry which is preliminary data.</text>
</comment>
<dbReference type="InterPro" id="IPR013786">
    <property type="entry name" value="AcylCoA_DH/ox_N"/>
</dbReference>
<keyword evidence="2" id="KW-0285">Flavoprotein</keyword>
<dbReference type="GO" id="GO:0003995">
    <property type="term" value="F:acyl-CoA dehydrogenase activity"/>
    <property type="evidence" value="ECO:0007669"/>
    <property type="project" value="TreeGrafter"/>
</dbReference>
<feature type="domain" description="Acyl-CoA dehydrogenase/oxidase N-terminal" evidence="6">
    <location>
        <begin position="23"/>
        <end position="94"/>
    </location>
</feature>